<evidence type="ECO:0000256" key="4">
    <source>
        <dbReference type="ARBA" id="ARBA00022695"/>
    </source>
</evidence>
<dbReference type="EMBL" id="CP001721">
    <property type="protein sequence ID" value="ACV50928.1"/>
    <property type="molecule type" value="Genomic_DNA"/>
</dbReference>
<dbReference type="Proteomes" id="UP000000960">
    <property type="component" value="Chromosome"/>
</dbReference>
<dbReference type="Gene3D" id="1.10.3090.10">
    <property type="entry name" value="cca-adding enzyme, domain 2"/>
    <property type="match status" value="1"/>
</dbReference>
<dbReference type="InterPro" id="IPR050264">
    <property type="entry name" value="Bact_CCA-adding_enz_type3_sf"/>
</dbReference>
<accession>C8W9Z0</accession>
<comment type="cofactor">
    <cofactor evidence="1">
        <name>Mg(2+)</name>
        <dbReference type="ChEBI" id="CHEBI:18420"/>
    </cofactor>
</comment>
<proteinExistence type="inferred from homology"/>
<dbReference type="PANTHER" id="PTHR46173:SF1">
    <property type="entry name" value="CCA TRNA NUCLEOTIDYLTRANSFERASE 1, MITOCHONDRIAL"/>
    <property type="match status" value="1"/>
</dbReference>
<dbReference type="SUPFAM" id="SSF81301">
    <property type="entry name" value="Nucleotidyltransferase"/>
    <property type="match status" value="1"/>
</dbReference>
<gene>
    <name evidence="10" type="ordered locus">Apar_0497</name>
</gene>
<evidence type="ECO:0000313" key="11">
    <source>
        <dbReference type="Proteomes" id="UP000000960"/>
    </source>
</evidence>
<evidence type="ECO:0000256" key="1">
    <source>
        <dbReference type="ARBA" id="ARBA00001946"/>
    </source>
</evidence>
<dbReference type="Pfam" id="PF01966">
    <property type="entry name" value="HD"/>
    <property type="match status" value="1"/>
</dbReference>
<dbReference type="Gene3D" id="1.10.246.80">
    <property type="match status" value="1"/>
</dbReference>
<dbReference type="GO" id="GO:0000166">
    <property type="term" value="F:nucleotide binding"/>
    <property type="evidence" value="ECO:0007669"/>
    <property type="project" value="UniProtKB-KW"/>
</dbReference>
<keyword evidence="11" id="KW-1185">Reference proteome</keyword>
<keyword evidence="5" id="KW-0479">Metal-binding</keyword>
<keyword evidence="6" id="KW-0547">Nucleotide-binding</keyword>
<dbReference type="Pfam" id="PF12627">
    <property type="entry name" value="PolyA_pol_RNAbd"/>
    <property type="match status" value="1"/>
</dbReference>
<organism evidence="10 11">
    <name type="scientific">Lancefieldella parvula (strain ATCC 33793 / DSM 20469 / CCUG 32760 / JCM 10300 / KCTC 3663 / VPI 0546 / 1246)</name>
    <name type="common">Atopobium parvulum</name>
    <dbReference type="NCBI Taxonomy" id="521095"/>
    <lineage>
        <taxon>Bacteria</taxon>
        <taxon>Bacillati</taxon>
        <taxon>Actinomycetota</taxon>
        <taxon>Coriobacteriia</taxon>
        <taxon>Coriobacteriales</taxon>
        <taxon>Atopobiaceae</taxon>
        <taxon>Lancefieldella</taxon>
    </lineage>
</organism>
<dbReference type="InterPro" id="IPR003607">
    <property type="entry name" value="HD/PDEase_dom"/>
</dbReference>
<dbReference type="Pfam" id="PF01743">
    <property type="entry name" value="PolyA_pol"/>
    <property type="match status" value="1"/>
</dbReference>
<dbReference type="eggNOG" id="COG0617">
    <property type="taxonomic scope" value="Bacteria"/>
</dbReference>
<dbReference type="CDD" id="cd00077">
    <property type="entry name" value="HDc"/>
    <property type="match status" value="1"/>
</dbReference>
<evidence type="ECO:0000256" key="7">
    <source>
        <dbReference type="ARBA" id="ARBA00022842"/>
    </source>
</evidence>
<dbReference type="Gene3D" id="3.30.460.10">
    <property type="entry name" value="Beta Polymerase, domain 2"/>
    <property type="match status" value="1"/>
</dbReference>
<evidence type="ECO:0000256" key="8">
    <source>
        <dbReference type="RuleBase" id="RU003953"/>
    </source>
</evidence>
<dbReference type="InterPro" id="IPR043519">
    <property type="entry name" value="NT_sf"/>
</dbReference>
<evidence type="ECO:0000256" key="5">
    <source>
        <dbReference type="ARBA" id="ARBA00022723"/>
    </source>
</evidence>
<comment type="similarity">
    <text evidence="8">Belongs to the tRNA nucleotidyltransferase/poly(A) polymerase family.</text>
</comment>
<dbReference type="KEGG" id="apv:Apar_0497"/>
<dbReference type="eggNOG" id="COG2844">
    <property type="taxonomic scope" value="Bacteria"/>
</dbReference>
<dbReference type="AlphaFoldDB" id="C8W9Z0"/>
<dbReference type="GO" id="GO:0016787">
    <property type="term" value="F:hydrolase activity"/>
    <property type="evidence" value="ECO:0007669"/>
    <property type="project" value="UniProtKB-KW"/>
</dbReference>
<evidence type="ECO:0000313" key="10">
    <source>
        <dbReference type="EMBL" id="ACV50928.1"/>
    </source>
</evidence>
<keyword evidence="4" id="KW-0548">Nucleotidyltransferase</keyword>
<feature type="domain" description="HD/PDEase" evidence="9">
    <location>
        <begin position="277"/>
        <end position="369"/>
    </location>
</feature>
<dbReference type="SMART" id="SM00471">
    <property type="entry name" value="HDc"/>
    <property type="match status" value="1"/>
</dbReference>
<keyword evidence="8" id="KW-0694">RNA-binding</keyword>
<dbReference type="InterPro" id="IPR006675">
    <property type="entry name" value="HDIG_dom"/>
</dbReference>
<dbReference type="CDD" id="cd05398">
    <property type="entry name" value="NT_ClassII-CCAase"/>
    <property type="match status" value="1"/>
</dbReference>
<dbReference type="PANTHER" id="PTHR46173">
    <property type="entry name" value="CCA TRNA NUCLEOTIDYLTRANSFERASE 1, MITOCHONDRIAL"/>
    <property type="match status" value="1"/>
</dbReference>
<dbReference type="NCBIfam" id="TIGR00277">
    <property type="entry name" value="HDIG"/>
    <property type="match status" value="1"/>
</dbReference>
<keyword evidence="10" id="KW-0378">Hydrolase</keyword>
<dbReference type="GO" id="GO:0016779">
    <property type="term" value="F:nucleotidyltransferase activity"/>
    <property type="evidence" value="ECO:0007669"/>
    <property type="project" value="UniProtKB-KW"/>
</dbReference>
<name>C8W9Z0_LANP1</name>
<evidence type="ECO:0000259" key="9">
    <source>
        <dbReference type="SMART" id="SM00471"/>
    </source>
</evidence>
<evidence type="ECO:0000256" key="6">
    <source>
        <dbReference type="ARBA" id="ARBA00022741"/>
    </source>
</evidence>
<dbReference type="STRING" id="521095.Apar_0497"/>
<dbReference type="GO" id="GO:0008033">
    <property type="term" value="P:tRNA processing"/>
    <property type="evidence" value="ECO:0007669"/>
    <property type="project" value="UniProtKB-KW"/>
</dbReference>
<dbReference type="HOGENOM" id="CLU_015961_3_1_11"/>
<dbReference type="InterPro" id="IPR006674">
    <property type="entry name" value="HD_domain"/>
</dbReference>
<evidence type="ECO:0000256" key="3">
    <source>
        <dbReference type="ARBA" id="ARBA00022694"/>
    </source>
</evidence>
<keyword evidence="3" id="KW-0819">tRNA processing</keyword>
<protein>
    <submittedName>
        <fullName evidence="10">Metal dependent phosphohydrolase</fullName>
    </submittedName>
</protein>
<evidence type="ECO:0000256" key="2">
    <source>
        <dbReference type="ARBA" id="ARBA00022679"/>
    </source>
</evidence>
<dbReference type="InterPro" id="IPR002646">
    <property type="entry name" value="PolA_pol_head_dom"/>
</dbReference>
<sequence length="492" mass="53902">MTCEGCILFSLVVAEGMVVGIEKNSSSPCLSRPVDLQVPTYALRVLEVLENAGFEAWIVGGWVRDALRGSFAHDIDITTLATWQQSKAAFVAAGIPVHETGIAYGTVTAVVEQHPIEVTTYRCDGEYLDGRRPDSVQFVSCIEKDLARRDFTINAMAYHPKRGLLDLYGGQEDLSAHVIRSVGEPKARFTEDALRMLRALRFACRFSFSVEEKTHQALIECAPLLSQVASERIGLEVAQIVEGGHIAHAIKLGFSVLAVAIPELLLLQNFDQRSPYHAYDVLKHTARVCSATEAFTVGCATPILRWAALLHDIAKPEMFSVDADGRGHFYGHPEKGADVAKVLLKRLALPQRLINEICALVALHDYDVDVTTASLRHMVALLAEVSKSDGITLAYDLLTLKQADALAKAVPYRGYAVALERMFSLLKNEAKKGIAQRPQDLCISGADIMQALSITPGPIVGAYQHKLFEAYLIGTVENRREELLALLAQLAK</sequence>
<reference evidence="10 11" key="1">
    <citation type="journal article" date="2009" name="Stand. Genomic Sci.">
        <title>Complete genome sequence of Atopobium parvulum type strain (IPP 1246).</title>
        <authorList>
            <person name="Copeland A."/>
            <person name="Sikorski J."/>
            <person name="Lapidus A."/>
            <person name="Nolan M."/>
            <person name="Del Rio T.G."/>
            <person name="Lucas S."/>
            <person name="Chen F."/>
            <person name="Tice H."/>
            <person name="Pitluck S."/>
            <person name="Cheng J.F."/>
            <person name="Pukall R."/>
            <person name="Chertkov O."/>
            <person name="Brettin T."/>
            <person name="Han C."/>
            <person name="Detter J.C."/>
            <person name="Kuske C."/>
            <person name="Bruce D."/>
            <person name="Goodwin L."/>
            <person name="Ivanova N."/>
            <person name="Mavromatis K."/>
            <person name="Mikhailova N."/>
            <person name="Chen A."/>
            <person name="Palaniappan K."/>
            <person name="Chain P."/>
            <person name="Rohde M."/>
            <person name="Goker M."/>
            <person name="Bristow J."/>
            <person name="Eisen J.A."/>
            <person name="Markowitz V."/>
            <person name="Hugenholtz P."/>
            <person name="Kyrpides N.C."/>
            <person name="Klenk H.P."/>
            <person name="Detter J.C."/>
        </authorList>
    </citation>
    <scope>NUCLEOTIDE SEQUENCE [LARGE SCALE GENOMIC DNA]</scope>
    <source>
        <strain evidence="11">ATCC 33793 / DSM 20469 / CCUG 32760 / JCM 10300 / KCTC 3663 / VPI 0546 / 1246</strain>
    </source>
</reference>
<dbReference type="GO" id="GO:0000049">
    <property type="term" value="F:tRNA binding"/>
    <property type="evidence" value="ECO:0007669"/>
    <property type="project" value="TreeGrafter"/>
</dbReference>
<dbReference type="InterPro" id="IPR032828">
    <property type="entry name" value="PolyA_RNA-bd"/>
</dbReference>
<dbReference type="GO" id="GO:0046872">
    <property type="term" value="F:metal ion binding"/>
    <property type="evidence" value="ECO:0007669"/>
    <property type="project" value="UniProtKB-KW"/>
</dbReference>
<keyword evidence="2 8" id="KW-0808">Transferase</keyword>
<keyword evidence="7" id="KW-0460">Magnesium</keyword>
<dbReference type="SUPFAM" id="SSF81891">
    <property type="entry name" value="Poly A polymerase C-terminal region-like"/>
    <property type="match status" value="1"/>
</dbReference>